<dbReference type="RefSeq" id="WP_157619295.1">
    <property type="nucleotide sequence ID" value="NZ_AVFL01000011.1"/>
</dbReference>
<evidence type="ECO:0000313" key="2">
    <source>
        <dbReference type="Proteomes" id="UP000019486"/>
    </source>
</evidence>
<dbReference type="PROSITE" id="PS51257">
    <property type="entry name" value="PROKAR_LIPOPROTEIN"/>
    <property type="match status" value="1"/>
</dbReference>
<name>W9H0J9_9PROT</name>
<keyword evidence="2" id="KW-1185">Reference proteome</keyword>
<protein>
    <recommendedName>
        <fullName evidence="3">Lipoprotein</fullName>
    </recommendedName>
</protein>
<accession>W9H0J9</accession>
<gene>
    <name evidence="1" type="ORF">N825_06135</name>
</gene>
<evidence type="ECO:0000313" key="1">
    <source>
        <dbReference type="EMBL" id="EWY39690.1"/>
    </source>
</evidence>
<sequence length="51" mass="4968">MLRLTALLCVIAGLSGCGVVGTTVGVVSTVGSAAVSVTETAVDIVTYPLSD</sequence>
<evidence type="ECO:0008006" key="3">
    <source>
        <dbReference type="Google" id="ProtNLM"/>
    </source>
</evidence>
<dbReference type="EMBL" id="AVFL01000011">
    <property type="protein sequence ID" value="EWY39690.1"/>
    <property type="molecule type" value="Genomic_DNA"/>
</dbReference>
<comment type="caution">
    <text evidence="1">The sequence shown here is derived from an EMBL/GenBank/DDBJ whole genome shotgun (WGS) entry which is preliminary data.</text>
</comment>
<proteinExistence type="predicted"/>
<reference evidence="1 2" key="1">
    <citation type="submission" date="2013-08" db="EMBL/GenBank/DDBJ databases">
        <title>The genome sequence of Skermanella stibiiresistens.</title>
        <authorList>
            <person name="Zhu W."/>
            <person name="Wang G."/>
        </authorList>
    </citation>
    <scope>NUCLEOTIDE SEQUENCE [LARGE SCALE GENOMIC DNA]</scope>
    <source>
        <strain evidence="1 2">SB22</strain>
    </source>
</reference>
<dbReference type="AlphaFoldDB" id="W9H0J9"/>
<organism evidence="1 2">
    <name type="scientific">Skermanella stibiiresistens SB22</name>
    <dbReference type="NCBI Taxonomy" id="1385369"/>
    <lineage>
        <taxon>Bacteria</taxon>
        <taxon>Pseudomonadati</taxon>
        <taxon>Pseudomonadota</taxon>
        <taxon>Alphaproteobacteria</taxon>
        <taxon>Rhodospirillales</taxon>
        <taxon>Azospirillaceae</taxon>
        <taxon>Skermanella</taxon>
    </lineage>
</organism>
<dbReference type="Proteomes" id="UP000019486">
    <property type="component" value="Unassembled WGS sequence"/>
</dbReference>